<dbReference type="Proteomes" id="UP000367750">
    <property type="component" value="Unassembled WGS sequence"/>
</dbReference>
<evidence type="ECO:0000256" key="1">
    <source>
        <dbReference type="ARBA" id="ARBA00007572"/>
    </source>
</evidence>
<dbReference type="Pfam" id="PF01068">
    <property type="entry name" value="DNA_ligase_A_M"/>
    <property type="match status" value="1"/>
</dbReference>
<name>A0A5J5G8Z3_9BACL</name>
<comment type="similarity">
    <text evidence="1">Belongs to the ATP-dependent DNA ligase family.</text>
</comment>
<accession>A0A5J5G8Z3</accession>
<evidence type="ECO:0000256" key="3">
    <source>
        <dbReference type="SAM" id="MobiDB-lite"/>
    </source>
</evidence>
<dbReference type="GO" id="GO:0006310">
    <property type="term" value="P:DNA recombination"/>
    <property type="evidence" value="ECO:0007669"/>
    <property type="project" value="InterPro"/>
</dbReference>
<dbReference type="AlphaFoldDB" id="A0A5J5G8Z3"/>
<sequence length="302" mass="34122">MQAFVPMSPILVPELPAGPEWAYQLKWDGFRMIAAVQEGRAALWSKKMRPKGAVYPDLTKALARLPGRLVLDGEAVILDPATGRPSFQQMQKRDKQQDPGAIAEAARRSPVQFVLFDLLYEQGEDLRGLPWEERNRRLQALAAGWGPPFFVADSLEDGAALWRWVEEHGWEGVIAKRRTSPYREGKEHGDWYKRKLSFRYEAQAVAVLYKEGRLSSLAMIREGRYFGRISSGLNEAAKSQLARLEMDGSAHDYFPGALPEGLRGTVIRWLRHPLAVTVTGRERTEVGLLRHPKLLELEGIPL</sequence>
<dbReference type="PANTHER" id="PTHR45674:SF4">
    <property type="entry name" value="DNA LIGASE 1"/>
    <property type="match status" value="1"/>
</dbReference>
<dbReference type="GO" id="GO:0003910">
    <property type="term" value="F:DNA ligase (ATP) activity"/>
    <property type="evidence" value="ECO:0007669"/>
    <property type="project" value="InterPro"/>
</dbReference>
<gene>
    <name evidence="5" type="ORF">F4V43_12545</name>
</gene>
<feature type="region of interest" description="Disordered" evidence="3">
    <location>
        <begin position="82"/>
        <end position="102"/>
    </location>
</feature>
<dbReference type="Gene3D" id="3.30.1490.70">
    <property type="match status" value="1"/>
</dbReference>
<dbReference type="Gene3D" id="3.30.470.30">
    <property type="entry name" value="DNA ligase/mRNA capping enzyme"/>
    <property type="match status" value="1"/>
</dbReference>
<evidence type="ECO:0000256" key="2">
    <source>
        <dbReference type="ARBA" id="ARBA00022598"/>
    </source>
</evidence>
<dbReference type="PANTHER" id="PTHR45674">
    <property type="entry name" value="DNA LIGASE 1/3 FAMILY MEMBER"/>
    <property type="match status" value="1"/>
</dbReference>
<comment type="caution">
    <text evidence="5">The sequence shown here is derived from an EMBL/GenBank/DDBJ whole genome shotgun (WGS) entry which is preliminary data.</text>
</comment>
<keyword evidence="6" id="KW-1185">Reference proteome</keyword>
<evidence type="ECO:0000313" key="6">
    <source>
        <dbReference type="Proteomes" id="UP000367750"/>
    </source>
</evidence>
<dbReference type="RefSeq" id="WP_150458569.1">
    <property type="nucleotide sequence ID" value="NZ_VYKK01000015.1"/>
</dbReference>
<dbReference type="SUPFAM" id="SSF56091">
    <property type="entry name" value="DNA ligase/mRNA capping enzyme, catalytic domain"/>
    <property type="match status" value="1"/>
</dbReference>
<dbReference type="CDD" id="cd07906">
    <property type="entry name" value="Adenylation_DNA_ligase_LigD_LigC"/>
    <property type="match status" value="1"/>
</dbReference>
<dbReference type="GO" id="GO:0006281">
    <property type="term" value="P:DNA repair"/>
    <property type="evidence" value="ECO:0007669"/>
    <property type="project" value="InterPro"/>
</dbReference>
<evidence type="ECO:0000313" key="5">
    <source>
        <dbReference type="EMBL" id="KAA9004216.1"/>
    </source>
</evidence>
<dbReference type="InterPro" id="IPR050191">
    <property type="entry name" value="ATP-dep_DNA_ligase"/>
</dbReference>
<dbReference type="OrthoDB" id="9802472at2"/>
<reference evidence="5 6" key="1">
    <citation type="submission" date="2019-09" db="EMBL/GenBank/DDBJ databases">
        <title>Bacillus ochoae sp. nov., Paenibacillus whitsoniae sp. nov., Paenibacillus spiritus sp. nov. Isolated from the Mars Exploration Rover during spacecraft assembly.</title>
        <authorList>
            <person name="Seuylemezian A."/>
            <person name="Vaishampayan P."/>
        </authorList>
    </citation>
    <scope>NUCLEOTIDE SEQUENCE [LARGE SCALE GENOMIC DNA]</scope>
    <source>
        <strain evidence="5 6">MER_111</strain>
    </source>
</reference>
<dbReference type="InterPro" id="IPR012310">
    <property type="entry name" value="DNA_ligase_ATP-dep_cent"/>
</dbReference>
<organism evidence="5 6">
    <name type="scientific">Paenibacillus spiritus</name>
    <dbReference type="NCBI Taxonomy" id="2496557"/>
    <lineage>
        <taxon>Bacteria</taxon>
        <taxon>Bacillati</taxon>
        <taxon>Bacillota</taxon>
        <taxon>Bacilli</taxon>
        <taxon>Bacillales</taxon>
        <taxon>Paenibacillaceae</taxon>
        <taxon>Paenibacillus</taxon>
    </lineage>
</organism>
<dbReference type="GO" id="GO:0005524">
    <property type="term" value="F:ATP binding"/>
    <property type="evidence" value="ECO:0007669"/>
    <property type="project" value="InterPro"/>
</dbReference>
<keyword evidence="2 5" id="KW-0436">Ligase</keyword>
<evidence type="ECO:0000259" key="4">
    <source>
        <dbReference type="PROSITE" id="PS50160"/>
    </source>
</evidence>
<proteinExistence type="inferred from homology"/>
<feature type="domain" description="ATP-dependent DNA ligase family profile" evidence="4">
    <location>
        <begin position="104"/>
        <end position="232"/>
    </location>
</feature>
<dbReference type="EMBL" id="VYKK01000015">
    <property type="protein sequence ID" value="KAA9004216.1"/>
    <property type="molecule type" value="Genomic_DNA"/>
</dbReference>
<protein>
    <submittedName>
        <fullName evidence="5">DNA ligase</fullName>
    </submittedName>
</protein>
<dbReference type="PROSITE" id="PS50160">
    <property type="entry name" value="DNA_LIGASE_A3"/>
    <property type="match status" value="1"/>
</dbReference>